<name>A0ABQ4DKX1_9CELL</name>
<reference evidence="2 3" key="1">
    <citation type="submission" date="2021-01" db="EMBL/GenBank/DDBJ databases">
        <title>Whole genome shotgun sequence of Cellulomonas phragmiteti NBRC 110785.</title>
        <authorList>
            <person name="Komaki H."/>
            <person name="Tamura T."/>
        </authorList>
    </citation>
    <scope>NUCLEOTIDE SEQUENCE [LARGE SCALE GENOMIC DNA]</scope>
    <source>
        <strain evidence="2 3">NBRC 110785</strain>
    </source>
</reference>
<dbReference type="RefSeq" id="WP_203672549.1">
    <property type="nucleotide sequence ID" value="NZ_BONP01000006.1"/>
</dbReference>
<sequence>MRDDGHDQPTSVDPSGAVPDVPWLHGTWRVLRVDGADLADGLQEPPWLTFDGDGVVFGYAGVNRVRGTWQLTDGTLAFGPVVATLMAGPPAATATERAVLGLLQEGGVVTPGDDAFAVRGPGGRTAELVRAPADTGDPVHVDGEPHVLL</sequence>
<feature type="domain" description="DUF306" evidence="1">
    <location>
        <begin position="25"/>
        <end position="106"/>
    </location>
</feature>
<dbReference type="InterPro" id="IPR053147">
    <property type="entry name" value="Hsp_HslJ-like"/>
</dbReference>
<proteinExistence type="predicted"/>
<evidence type="ECO:0000259" key="1">
    <source>
        <dbReference type="Pfam" id="PF03724"/>
    </source>
</evidence>
<dbReference type="EMBL" id="BONP01000006">
    <property type="protein sequence ID" value="GIG39576.1"/>
    <property type="molecule type" value="Genomic_DNA"/>
</dbReference>
<dbReference type="Proteomes" id="UP000614741">
    <property type="component" value="Unassembled WGS sequence"/>
</dbReference>
<gene>
    <name evidence="2" type="ORF">Cph01nite_13380</name>
</gene>
<accession>A0ABQ4DKX1</accession>
<evidence type="ECO:0000313" key="3">
    <source>
        <dbReference type="Proteomes" id="UP000614741"/>
    </source>
</evidence>
<keyword evidence="3" id="KW-1185">Reference proteome</keyword>
<dbReference type="PANTHER" id="PTHR35535:SF1">
    <property type="entry name" value="HEAT SHOCK PROTEIN HSLJ"/>
    <property type="match status" value="1"/>
</dbReference>
<organism evidence="2 3">
    <name type="scientific">Cellulomonas phragmiteti</name>
    <dbReference type="NCBI Taxonomy" id="478780"/>
    <lineage>
        <taxon>Bacteria</taxon>
        <taxon>Bacillati</taxon>
        <taxon>Actinomycetota</taxon>
        <taxon>Actinomycetes</taxon>
        <taxon>Micrococcales</taxon>
        <taxon>Cellulomonadaceae</taxon>
        <taxon>Cellulomonas</taxon>
    </lineage>
</organism>
<comment type="caution">
    <text evidence="2">The sequence shown here is derived from an EMBL/GenBank/DDBJ whole genome shotgun (WGS) entry which is preliminary data.</text>
</comment>
<protein>
    <recommendedName>
        <fullName evidence="1">DUF306 domain-containing protein</fullName>
    </recommendedName>
</protein>
<dbReference type="PANTHER" id="PTHR35535">
    <property type="entry name" value="HEAT SHOCK PROTEIN HSLJ"/>
    <property type="match status" value="1"/>
</dbReference>
<dbReference type="Gene3D" id="2.40.128.270">
    <property type="match status" value="1"/>
</dbReference>
<dbReference type="Pfam" id="PF03724">
    <property type="entry name" value="META"/>
    <property type="match status" value="1"/>
</dbReference>
<evidence type="ECO:0000313" key="2">
    <source>
        <dbReference type="EMBL" id="GIG39576.1"/>
    </source>
</evidence>
<dbReference type="InterPro" id="IPR005184">
    <property type="entry name" value="DUF306_Meta_HslJ"/>
</dbReference>
<dbReference type="InterPro" id="IPR038670">
    <property type="entry name" value="HslJ-like_sf"/>
</dbReference>